<evidence type="ECO:0000313" key="5">
    <source>
        <dbReference type="EMBL" id="KXT10141.1"/>
    </source>
</evidence>
<dbReference type="Pfam" id="PF04082">
    <property type="entry name" value="Fungal_trans"/>
    <property type="match status" value="1"/>
</dbReference>
<dbReference type="InterPro" id="IPR007219">
    <property type="entry name" value="XnlR_reg_dom"/>
</dbReference>
<dbReference type="SMART" id="SM00906">
    <property type="entry name" value="Fungal_trans"/>
    <property type="match status" value="1"/>
</dbReference>
<dbReference type="GO" id="GO:0006351">
    <property type="term" value="P:DNA-templated transcription"/>
    <property type="evidence" value="ECO:0007669"/>
    <property type="project" value="InterPro"/>
</dbReference>
<name>A0A139I5W2_9PEZI</name>
<proteinExistence type="predicted"/>
<accession>A0A139I5W2</accession>
<feature type="domain" description="Xylanolytic transcriptional activator regulatory" evidence="4">
    <location>
        <begin position="321"/>
        <end position="392"/>
    </location>
</feature>
<keyword evidence="1" id="KW-0539">Nucleus</keyword>
<gene>
    <name evidence="5" type="ORF">AC579_503</name>
</gene>
<dbReference type="STRING" id="113226.A0A139I5W2"/>
<dbReference type="Gene3D" id="4.10.240.10">
    <property type="entry name" value="Zn(2)-C6 fungal-type DNA-binding domain"/>
    <property type="match status" value="1"/>
</dbReference>
<reference evidence="5 6" key="1">
    <citation type="submission" date="2015-07" db="EMBL/GenBank/DDBJ databases">
        <title>Comparative genomics of the Sigatoka disease complex on banana suggests a link between parallel evolutionary changes in Pseudocercospora fijiensis and Pseudocercospora eumusae and increased virulence on the banana host.</title>
        <authorList>
            <person name="Chang T.-C."/>
            <person name="Salvucci A."/>
            <person name="Crous P.W."/>
            <person name="Stergiopoulos I."/>
        </authorList>
    </citation>
    <scope>NUCLEOTIDE SEQUENCE [LARGE SCALE GENOMIC DNA]</scope>
    <source>
        <strain evidence="5 6">CBS 116634</strain>
    </source>
</reference>
<dbReference type="OrthoDB" id="103819at2759"/>
<dbReference type="PANTHER" id="PTHR46910">
    <property type="entry name" value="TRANSCRIPTION FACTOR PDR1"/>
    <property type="match status" value="1"/>
</dbReference>
<evidence type="ECO:0000256" key="1">
    <source>
        <dbReference type="ARBA" id="ARBA00023242"/>
    </source>
</evidence>
<keyword evidence="2" id="KW-0175">Coiled coil</keyword>
<dbReference type="GO" id="GO:0000981">
    <property type="term" value="F:DNA-binding transcription factor activity, RNA polymerase II-specific"/>
    <property type="evidence" value="ECO:0007669"/>
    <property type="project" value="InterPro"/>
</dbReference>
<keyword evidence="6" id="KW-1185">Reference proteome</keyword>
<dbReference type="GO" id="GO:0003677">
    <property type="term" value="F:DNA binding"/>
    <property type="evidence" value="ECO:0007669"/>
    <property type="project" value="InterPro"/>
</dbReference>
<dbReference type="InterPro" id="IPR050987">
    <property type="entry name" value="AtrR-like"/>
</dbReference>
<evidence type="ECO:0000259" key="4">
    <source>
        <dbReference type="SMART" id="SM00906"/>
    </source>
</evidence>
<dbReference type="GO" id="GO:0008270">
    <property type="term" value="F:zinc ion binding"/>
    <property type="evidence" value="ECO:0007669"/>
    <property type="project" value="InterPro"/>
</dbReference>
<dbReference type="EMBL" id="LFZO01000284">
    <property type="protein sequence ID" value="KXT10141.1"/>
    <property type="molecule type" value="Genomic_DNA"/>
</dbReference>
<protein>
    <recommendedName>
        <fullName evidence="4">Xylanolytic transcriptional activator regulatory domain-containing protein</fullName>
    </recommendedName>
</protein>
<dbReference type="PANTHER" id="PTHR46910:SF5">
    <property type="entry name" value="ZN(II)2CYS6 TRANSCRIPTION FACTOR (EUROFUNG)"/>
    <property type="match status" value="1"/>
</dbReference>
<feature type="compositionally biased region" description="Polar residues" evidence="3">
    <location>
        <begin position="84"/>
        <end position="99"/>
    </location>
</feature>
<dbReference type="Proteomes" id="UP000073492">
    <property type="component" value="Unassembled WGS sequence"/>
</dbReference>
<dbReference type="InterPro" id="IPR036864">
    <property type="entry name" value="Zn2-C6_fun-type_DNA-bd_sf"/>
</dbReference>
<feature type="coiled-coil region" evidence="2">
    <location>
        <begin position="57"/>
        <end position="84"/>
    </location>
</feature>
<evidence type="ECO:0000313" key="6">
    <source>
        <dbReference type="Proteomes" id="UP000073492"/>
    </source>
</evidence>
<organism evidence="5 6">
    <name type="scientific">Pseudocercospora musae</name>
    <dbReference type="NCBI Taxonomy" id="113226"/>
    <lineage>
        <taxon>Eukaryota</taxon>
        <taxon>Fungi</taxon>
        <taxon>Dikarya</taxon>
        <taxon>Ascomycota</taxon>
        <taxon>Pezizomycotina</taxon>
        <taxon>Dothideomycetes</taxon>
        <taxon>Dothideomycetidae</taxon>
        <taxon>Mycosphaerellales</taxon>
        <taxon>Mycosphaerellaceae</taxon>
        <taxon>Pseudocercospora</taxon>
    </lineage>
</organism>
<comment type="caution">
    <text evidence="5">The sequence shown here is derived from an EMBL/GenBank/DDBJ whole genome shotgun (WGS) entry which is preliminary data.</text>
</comment>
<dbReference type="CDD" id="cd12148">
    <property type="entry name" value="fungal_TF_MHR"/>
    <property type="match status" value="1"/>
</dbReference>
<sequence length="698" mass="77510">MASEDSSNEGVRLKLGVLAPRAVRCDRKPPCSHCRTAGLVCRTTQRPKEERSRVTISKQYENKIDTIESRLASIETLLRQANQNTSSASAFGTPTSKSFPTPPDALDNPNDAHDIDDDEPVVEDLAFTGHGRDTHVAKDMLEQTITSSNELMSDPQLNASLSSLRSVLSKIRPEGIADSGVSPGAALRNVTSELPPWSEINDLVARAKEYPPIAWELYLQALPMDVFIKFCENMYQTDGVGGTMAERIIVYAGLYALATEFAAMDSGAKADRYHTLSRIFQQLAMSTISNFPLLAAAKRDNINALLIGSFIAIDMSKPLLAWSLNGAALRMCQTLGYQRKMTKLPQEEQDRNGMLFWNCYMMDRNTSLRLGRAPQMPDYDITVPLPRLCPTFSDALVHMQNFWIEGARIQGVISEKLYSPRALTGSPEHRASIAKTLVADLERAFDLRVKAQDVILPPEDKKQCPSLEPILIGDTIAHWSMMTLVLQAVATSPEAKAEALTAARTTLRLSRNLTQTHKGNVYAWAMYCNWVALHSPVMTAFTTLFTNAIANFQSPKEDMELLEAFVRSLEPVRTMFEGIDKFYQLCSVFYEVAASCVRLKQRQAEAVKIQQQQQPSMHIPQAVTSTGETMTLNDFDQYLSAIGLPLATPPMTTLPDNTFGNNANVLQDWYNANTSLYGLLDQDFTTFNDMNFDAQPGS</sequence>
<feature type="region of interest" description="Disordered" evidence="3">
    <location>
        <begin position="84"/>
        <end position="112"/>
    </location>
</feature>
<dbReference type="AlphaFoldDB" id="A0A139I5W2"/>
<evidence type="ECO:0000256" key="3">
    <source>
        <dbReference type="SAM" id="MobiDB-lite"/>
    </source>
</evidence>
<evidence type="ECO:0000256" key="2">
    <source>
        <dbReference type="SAM" id="Coils"/>
    </source>
</evidence>